<dbReference type="EC" id="2.4.-.-" evidence="2"/>
<dbReference type="InterPro" id="IPR001173">
    <property type="entry name" value="Glyco_trans_2-like"/>
</dbReference>
<keyword evidence="2" id="KW-0808">Transferase</keyword>
<keyword evidence="2" id="KW-0328">Glycosyltransferase</keyword>
<proteinExistence type="predicted"/>
<protein>
    <submittedName>
        <fullName evidence="2">Glycosyltransferase</fullName>
        <ecNumber evidence="2">2.4.-.-</ecNumber>
    </submittedName>
</protein>
<dbReference type="CDD" id="cd00761">
    <property type="entry name" value="Glyco_tranf_GTA_type"/>
    <property type="match status" value="1"/>
</dbReference>
<evidence type="ECO:0000259" key="1">
    <source>
        <dbReference type="Pfam" id="PF00535"/>
    </source>
</evidence>
<dbReference type="PANTHER" id="PTHR43685">
    <property type="entry name" value="GLYCOSYLTRANSFERASE"/>
    <property type="match status" value="1"/>
</dbReference>
<evidence type="ECO:0000313" key="2">
    <source>
        <dbReference type="EMBL" id="MEP1059040.1"/>
    </source>
</evidence>
<dbReference type="Pfam" id="PF00535">
    <property type="entry name" value="Glycos_transf_2"/>
    <property type="match status" value="1"/>
</dbReference>
<dbReference type="PANTHER" id="PTHR43685:SF2">
    <property type="entry name" value="GLYCOSYLTRANSFERASE 2-LIKE DOMAIN-CONTAINING PROTEIN"/>
    <property type="match status" value="1"/>
</dbReference>
<gene>
    <name evidence="2" type="ORF">NDI38_11390</name>
</gene>
<name>A0ABV0KL01_9CYAN</name>
<dbReference type="SUPFAM" id="SSF53448">
    <property type="entry name" value="Nucleotide-diphospho-sugar transferases"/>
    <property type="match status" value="1"/>
</dbReference>
<dbReference type="GO" id="GO:0016757">
    <property type="term" value="F:glycosyltransferase activity"/>
    <property type="evidence" value="ECO:0007669"/>
    <property type="project" value="UniProtKB-KW"/>
</dbReference>
<dbReference type="InterPro" id="IPR029044">
    <property type="entry name" value="Nucleotide-diphossugar_trans"/>
</dbReference>
<dbReference type="Proteomes" id="UP001476950">
    <property type="component" value="Unassembled WGS sequence"/>
</dbReference>
<evidence type="ECO:0000313" key="3">
    <source>
        <dbReference type="Proteomes" id="UP001476950"/>
    </source>
</evidence>
<dbReference type="EMBL" id="JAMPLM010000008">
    <property type="protein sequence ID" value="MEP1059040.1"/>
    <property type="molecule type" value="Genomic_DNA"/>
</dbReference>
<sequence>MNYPCEKQSLPLVSVIIPAYNAEQFVERTLNSVLNQTYQKLEVIVIDDGSHDRTAEIVSEIAHRDDRVILLHQPNSGVAAARNLGIQHSRGEFIAPIDADDLWHPENIAKQVHCFANSNSNVGLVYSWSLDIDEHDLPTGETHAAQVEGNVYLTLLCHYFLANASASLIRRNCLQKVGSYNCQFKKQNAQGCEDWDFYLRVAEQFEFRSVPEFLVGYRKIQHSMSCNYSSMASSHTLMLQLIRSRHPEIPALIYRLSSSSFYMYLARQSEQQGDYQSTLSWLQKALETDWLISSLRTELYTLSIKVFLRSKFQAVTSSSKLSYHFSKQLKRENGRSSSDEKLTFNFNPKKLNQSKSTLEILLHKFLSILALKLRVKNQKFQNRLSYKKVL</sequence>
<organism evidence="2 3">
    <name type="scientific">Stenomitos frigidus AS-A4</name>
    <dbReference type="NCBI Taxonomy" id="2933935"/>
    <lineage>
        <taxon>Bacteria</taxon>
        <taxon>Bacillati</taxon>
        <taxon>Cyanobacteriota</taxon>
        <taxon>Cyanophyceae</taxon>
        <taxon>Leptolyngbyales</taxon>
        <taxon>Leptolyngbyaceae</taxon>
        <taxon>Stenomitos</taxon>
    </lineage>
</organism>
<dbReference type="Gene3D" id="3.90.550.10">
    <property type="entry name" value="Spore Coat Polysaccharide Biosynthesis Protein SpsA, Chain A"/>
    <property type="match status" value="1"/>
</dbReference>
<dbReference type="RefSeq" id="WP_190450093.1">
    <property type="nucleotide sequence ID" value="NZ_JAMPLM010000008.1"/>
</dbReference>
<comment type="caution">
    <text evidence="2">The sequence shown here is derived from an EMBL/GenBank/DDBJ whole genome shotgun (WGS) entry which is preliminary data.</text>
</comment>
<keyword evidence="3" id="KW-1185">Reference proteome</keyword>
<accession>A0ABV0KL01</accession>
<feature type="domain" description="Glycosyltransferase 2-like" evidence="1">
    <location>
        <begin position="14"/>
        <end position="137"/>
    </location>
</feature>
<reference evidence="2 3" key="1">
    <citation type="submission" date="2022-04" db="EMBL/GenBank/DDBJ databases">
        <title>Positive selection, recombination, and allopatry shape intraspecific diversity of widespread and dominant cyanobacteria.</title>
        <authorList>
            <person name="Wei J."/>
            <person name="Shu W."/>
            <person name="Hu C."/>
        </authorList>
    </citation>
    <scope>NUCLEOTIDE SEQUENCE [LARGE SCALE GENOMIC DNA]</scope>
    <source>
        <strain evidence="2 3">AS-A4</strain>
    </source>
</reference>
<dbReference type="InterPro" id="IPR050834">
    <property type="entry name" value="Glycosyltransf_2"/>
</dbReference>